<feature type="region of interest" description="Disordered" evidence="1">
    <location>
        <begin position="50"/>
        <end position="88"/>
    </location>
</feature>
<keyword evidence="3" id="KW-1185">Reference proteome</keyword>
<feature type="compositionally biased region" description="Basic and acidic residues" evidence="1">
    <location>
        <begin position="1"/>
        <end position="17"/>
    </location>
</feature>
<organism evidence="2 3">
    <name type="scientific">Knipowitschia caucasica</name>
    <name type="common">Caucasian dwarf goby</name>
    <name type="synonym">Pomatoschistus caucasicus</name>
    <dbReference type="NCBI Taxonomy" id="637954"/>
    <lineage>
        <taxon>Eukaryota</taxon>
        <taxon>Metazoa</taxon>
        <taxon>Chordata</taxon>
        <taxon>Craniata</taxon>
        <taxon>Vertebrata</taxon>
        <taxon>Euteleostomi</taxon>
        <taxon>Actinopterygii</taxon>
        <taxon>Neopterygii</taxon>
        <taxon>Teleostei</taxon>
        <taxon>Neoteleostei</taxon>
        <taxon>Acanthomorphata</taxon>
        <taxon>Gobiaria</taxon>
        <taxon>Gobiiformes</taxon>
        <taxon>Gobioidei</taxon>
        <taxon>Gobiidae</taxon>
        <taxon>Gobiinae</taxon>
        <taxon>Knipowitschia</taxon>
    </lineage>
</organism>
<dbReference type="Proteomes" id="UP001497482">
    <property type="component" value="Chromosome 1"/>
</dbReference>
<protein>
    <submittedName>
        <fullName evidence="2">Uncharacterized protein</fullName>
    </submittedName>
</protein>
<sequence>MRRERESGPFNLIKDRPGGGFGSVHVHQSPMNDATKKHGRRTGALLAVAPEPISAVPRAHQRGPRSPSAQPPEPISAAPGAPTPCGGP</sequence>
<reference evidence="2 3" key="1">
    <citation type="submission" date="2024-04" db="EMBL/GenBank/DDBJ databases">
        <authorList>
            <person name="Waldvogel A.-M."/>
            <person name="Schoenle A."/>
        </authorList>
    </citation>
    <scope>NUCLEOTIDE SEQUENCE [LARGE SCALE GENOMIC DNA]</scope>
</reference>
<name>A0AAV2J1K8_KNICA</name>
<gene>
    <name evidence="2" type="ORF">KC01_LOCUS1709</name>
</gene>
<feature type="region of interest" description="Disordered" evidence="1">
    <location>
        <begin position="1"/>
        <end position="38"/>
    </location>
</feature>
<dbReference type="AlphaFoldDB" id="A0AAV2J1K8"/>
<evidence type="ECO:0000256" key="1">
    <source>
        <dbReference type="SAM" id="MobiDB-lite"/>
    </source>
</evidence>
<evidence type="ECO:0000313" key="2">
    <source>
        <dbReference type="EMBL" id="CAL1569244.1"/>
    </source>
</evidence>
<evidence type="ECO:0000313" key="3">
    <source>
        <dbReference type="Proteomes" id="UP001497482"/>
    </source>
</evidence>
<accession>A0AAV2J1K8</accession>
<dbReference type="EMBL" id="OZ035823">
    <property type="protein sequence ID" value="CAL1569244.1"/>
    <property type="molecule type" value="Genomic_DNA"/>
</dbReference>
<proteinExistence type="predicted"/>